<accession>A0A5C6U2S9</accession>
<evidence type="ECO:0000313" key="2">
    <source>
        <dbReference type="EMBL" id="TXC66890.1"/>
    </source>
</evidence>
<keyword evidence="1" id="KW-0812">Transmembrane</keyword>
<evidence type="ECO:0008006" key="4">
    <source>
        <dbReference type="Google" id="ProtNLM"/>
    </source>
</evidence>
<dbReference type="AlphaFoldDB" id="A0A5C6U2S9"/>
<feature type="transmembrane region" description="Helical" evidence="1">
    <location>
        <begin position="12"/>
        <end position="29"/>
    </location>
</feature>
<keyword evidence="1" id="KW-0472">Membrane</keyword>
<name>A0A5C6U2S9_9BURK</name>
<sequence length="69" mass="7625">MIERLRQQRLVALFAAGWALLNFPLLTLWDRPVTVFGLPLLPLALFAGWALLIALAAWVAEAPEDDDGP</sequence>
<evidence type="ECO:0000256" key="1">
    <source>
        <dbReference type="SAM" id="Phobius"/>
    </source>
</evidence>
<dbReference type="EMBL" id="VOPW01000001">
    <property type="protein sequence ID" value="TXC66890.1"/>
    <property type="molecule type" value="Genomic_DNA"/>
</dbReference>
<comment type="caution">
    <text evidence="2">The sequence shown here is derived from an EMBL/GenBank/DDBJ whole genome shotgun (WGS) entry which is preliminary data.</text>
</comment>
<evidence type="ECO:0000313" key="3">
    <source>
        <dbReference type="Proteomes" id="UP000321832"/>
    </source>
</evidence>
<organism evidence="2 3">
    <name type="scientific">Piscinibacter aquaticus</name>
    <dbReference type="NCBI Taxonomy" id="392597"/>
    <lineage>
        <taxon>Bacteria</taxon>
        <taxon>Pseudomonadati</taxon>
        <taxon>Pseudomonadota</taxon>
        <taxon>Betaproteobacteria</taxon>
        <taxon>Burkholderiales</taxon>
        <taxon>Sphaerotilaceae</taxon>
        <taxon>Piscinibacter</taxon>
    </lineage>
</organism>
<keyword evidence="1" id="KW-1133">Transmembrane helix</keyword>
<dbReference type="Proteomes" id="UP000321832">
    <property type="component" value="Unassembled WGS sequence"/>
</dbReference>
<proteinExistence type="predicted"/>
<keyword evidence="3" id="KW-1185">Reference proteome</keyword>
<reference evidence="2 3" key="1">
    <citation type="submission" date="2019-08" db="EMBL/GenBank/DDBJ databases">
        <authorList>
            <person name="Khan S.A."/>
            <person name="Jeon C.O."/>
            <person name="Jeong S.E."/>
        </authorList>
    </citation>
    <scope>NUCLEOTIDE SEQUENCE [LARGE SCALE GENOMIC DNA]</scope>
    <source>
        <strain evidence="3">IMCC1728</strain>
    </source>
</reference>
<feature type="transmembrane region" description="Helical" evidence="1">
    <location>
        <begin position="35"/>
        <end position="60"/>
    </location>
</feature>
<gene>
    <name evidence="2" type="ORF">FSC37_17135</name>
</gene>
<protein>
    <recommendedName>
        <fullName evidence="4">DUF3311 domain-containing protein</fullName>
    </recommendedName>
</protein>